<dbReference type="InterPro" id="IPR032675">
    <property type="entry name" value="LRR_dom_sf"/>
</dbReference>
<keyword evidence="2" id="KW-1185">Reference proteome</keyword>
<name>A0A5C3L3J1_COPMA</name>
<evidence type="ECO:0000313" key="2">
    <source>
        <dbReference type="Proteomes" id="UP000307440"/>
    </source>
</evidence>
<dbReference type="Proteomes" id="UP000307440">
    <property type="component" value="Unassembled WGS sequence"/>
</dbReference>
<organism evidence="1 2">
    <name type="scientific">Coprinopsis marcescibilis</name>
    <name type="common">Agaric fungus</name>
    <name type="synonym">Psathyrella marcescibilis</name>
    <dbReference type="NCBI Taxonomy" id="230819"/>
    <lineage>
        <taxon>Eukaryota</taxon>
        <taxon>Fungi</taxon>
        <taxon>Dikarya</taxon>
        <taxon>Basidiomycota</taxon>
        <taxon>Agaricomycotina</taxon>
        <taxon>Agaricomycetes</taxon>
        <taxon>Agaricomycetidae</taxon>
        <taxon>Agaricales</taxon>
        <taxon>Agaricineae</taxon>
        <taxon>Psathyrellaceae</taxon>
        <taxon>Coprinopsis</taxon>
    </lineage>
</organism>
<dbReference type="EMBL" id="ML210166">
    <property type="protein sequence ID" value="TFK27305.1"/>
    <property type="molecule type" value="Genomic_DNA"/>
</dbReference>
<protein>
    <submittedName>
        <fullName evidence="1">Uncharacterized protein</fullName>
    </submittedName>
</protein>
<accession>A0A5C3L3J1</accession>
<proteinExistence type="predicted"/>
<reference evidence="1 2" key="1">
    <citation type="journal article" date="2019" name="Nat. Ecol. Evol.">
        <title>Megaphylogeny resolves global patterns of mushroom evolution.</title>
        <authorList>
            <person name="Varga T."/>
            <person name="Krizsan K."/>
            <person name="Foldi C."/>
            <person name="Dima B."/>
            <person name="Sanchez-Garcia M."/>
            <person name="Sanchez-Ramirez S."/>
            <person name="Szollosi G.J."/>
            <person name="Szarkandi J.G."/>
            <person name="Papp V."/>
            <person name="Albert L."/>
            <person name="Andreopoulos W."/>
            <person name="Angelini C."/>
            <person name="Antonin V."/>
            <person name="Barry K.W."/>
            <person name="Bougher N.L."/>
            <person name="Buchanan P."/>
            <person name="Buyck B."/>
            <person name="Bense V."/>
            <person name="Catcheside P."/>
            <person name="Chovatia M."/>
            <person name="Cooper J."/>
            <person name="Damon W."/>
            <person name="Desjardin D."/>
            <person name="Finy P."/>
            <person name="Geml J."/>
            <person name="Haridas S."/>
            <person name="Hughes K."/>
            <person name="Justo A."/>
            <person name="Karasinski D."/>
            <person name="Kautmanova I."/>
            <person name="Kiss B."/>
            <person name="Kocsube S."/>
            <person name="Kotiranta H."/>
            <person name="LaButti K.M."/>
            <person name="Lechner B.E."/>
            <person name="Liimatainen K."/>
            <person name="Lipzen A."/>
            <person name="Lukacs Z."/>
            <person name="Mihaltcheva S."/>
            <person name="Morgado L.N."/>
            <person name="Niskanen T."/>
            <person name="Noordeloos M.E."/>
            <person name="Ohm R.A."/>
            <person name="Ortiz-Santana B."/>
            <person name="Ovrebo C."/>
            <person name="Racz N."/>
            <person name="Riley R."/>
            <person name="Savchenko A."/>
            <person name="Shiryaev A."/>
            <person name="Soop K."/>
            <person name="Spirin V."/>
            <person name="Szebenyi C."/>
            <person name="Tomsovsky M."/>
            <person name="Tulloss R.E."/>
            <person name="Uehling J."/>
            <person name="Grigoriev I.V."/>
            <person name="Vagvolgyi C."/>
            <person name="Papp T."/>
            <person name="Martin F.M."/>
            <person name="Miettinen O."/>
            <person name="Hibbett D.S."/>
            <person name="Nagy L.G."/>
        </authorList>
    </citation>
    <scope>NUCLEOTIDE SEQUENCE [LARGE SCALE GENOMIC DNA]</scope>
    <source>
        <strain evidence="1 2">CBS 121175</strain>
    </source>
</reference>
<evidence type="ECO:0000313" key="1">
    <source>
        <dbReference type="EMBL" id="TFK27305.1"/>
    </source>
</evidence>
<dbReference type="AlphaFoldDB" id="A0A5C3L3J1"/>
<dbReference type="Gene3D" id="3.80.10.10">
    <property type="entry name" value="Ribonuclease Inhibitor"/>
    <property type="match status" value="1"/>
</dbReference>
<gene>
    <name evidence="1" type="ORF">FA15DRAFT_666595</name>
</gene>
<dbReference type="Gene3D" id="1.20.1280.50">
    <property type="match status" value="1"/>
</dbReference>
<dbReference type="SUPFAM" id="SSF52047">
    <property type="entry name" value="RNI-like"/>
    <property type="match status" value="1"/>
</dbReference>
<sequence length="463" mass="52256">MSESTASANDLPPEILTEIFVLSSECNTGVEKWCKGYHHPITYLQRGKDEHVNPVLLGQVCRLWRDLALSLPSLWTTIIVQEPQSQAPFMLDLWLERSGNDAPLRLAAICDNYRAGSSMKEVLARFMTLAHRWHWIRLEPCGISVEWVSKMLPAKAKISMQLDVVCLWLQRSARTRFSDGLVVEDRHYRNVSDVFFSLPNLKAFWSNQTDLPCNISLQSCESWNSLFLINLAVVTVVDLFSHFPSIQHLQHLYIGDLRGADITSQKWPSFPICIPRLQVLKIGKVTSIAVADVFDCLTLPALTTLCTHISCDPTRIYVEALEDLLARSSTELRHLDIGWEYGSVSQNKLLFLLRSPALSTLEYIRIGYAMRDLAISAITHTSNAMLLPNLKTIILPKLRSTDGLLSAMVRSRVSTYPSKLRRVCTNLDSSCSPQDSSLEVAGVKVDIDYPGRNDRHLHVPWSI</sequence>
<dbReference type="OrthoDB" id="3217549at2759"/>